<dbReference type="Pfam" id="PF07690">
    <property type="entry name" value="MFS_1"/>
    <property type="match status" value="1"/>
</dbReference>
<evidence type="ECO:0000256" key="2">
    <source>
        <dbReference type="ARBA" id="ARBA00022448"/>
    </source>
</evidence>
<protein>
    <submittedName>
        <fullName evidence="11">Anion transporter-like</fullName>
    </submittedName>
</protein>
<dbReference type="InterPro" id="IPR050382">
    <property type="entry name" value="MFS_Na/Anion_cotransporter"/>
</dbReference>
<dbReference type="InterPro" id="IPR011701">
    <property type="entry name" value="MFS"/>
</dbReference>
<dbReference type="PANTHER" id="PTHR11662:SF282">
    <property type="entry name" value="ANION TRANSPORTER 5-RELATED"/>
    <property type="match status" value="1"/>
</dbReference>
<feature type="compositionally biased region" description="Pro residues" evidence="8">
    <location>
        <begin position="255"/>
        <end position="270"/>
    </location>
</feature>
<gene>
    <name evidence="11" type="ORF">Rsub_10965</name>
</gene>
<dbReference type="InParanoid" id="A0A2V0PH18"/>
<dbReference type="STRING" id="307507.A0A2V0PH18"/>
<feature type="transmembrane region" description="Helical" evidence="9">
    <location>
        <begin position="211"/>
        <end position="229"/>
    </location>
</feature>
<name>A0A2V0PH18_9CHLO</name>
<evidence type="ECO:0000256" key="9">
    <source>
        <dbReference type="SAM" id="Phobius"/>
    </source>
</evidence>
<evidence type="ECO:0000256" key="7">
    <source>
        <dbReference type="ARBA" id="ARBA00024362"/>
    </source>
</evidence>
<dbReference type="Proteomes" id="UP000247498">
    <property type="component" value="Unassembled WGS sequence"/>
</dbReference>
<dbReference type="FunCoup" id="A0A2V0PH18">
    <property type="interactions" value="180"/>
</dbReference>
<keyword evidence="5 9" id="KW-1133">Transmembrane helix</keyword>
<evidence type="ECO:0000256" key="6">
    <source>
        <dbReference type="ARBA" id="ARBA00023136"/>
    </source>
</evidence>
<comment type="caution">
    <text evidence="11">The sequence shown here is derived from an EMBL/GenBank/DDBJ whole genome shotgun (WGS) entry which is preliminary data.</text>
</comment>
<dbReference type="InterPro" id="IPR020846">
    <property type="entry name" value="MFS_dom"/>
</dbReference>
<evidence type="ECO:0000256" key="8">
    <source>
        <dbReference type="SAM" id="MobiDB-lite"/>
    </source>
</evidence>
<organism evidence="11 12">
    <name type="scientific">Raphidocelis subcapitata</name>
    <dbReference type="NCBI Taxonomy" id="307507"/>
    <lineage>
        <taxon>Eukaryota</taxon>
        <taxon>Viridiplantae</taxon>
        <taxon>Chlorophyta</taxon>
        <taxon>core chlorophytes</taxon>
        <taxon>Chlorophyceae</taxon>
        <taxon>CS clade</taxon>
        <taxon>Sphaeropleales</taxon>
        <taxon>Selenastraceae</taxon>
        <taxon>Raphidocelis</taxon>
    </lineage>
</organism>
<feature type="domain" description="Major facilitator superfamily (MFS) profile" evidence="10">
    <location>
        <begin position="54"/>
        <end position="486"/>
    </location>
</feature>
<dbReference type="InterPro" id="IPR036259">
    <property type="entry name" value="MFS_trans_sf"/>
</dbReference>
<dbReference type="PROSITE" id="PS50850">
    <property type="entry name" value="MFS"/>
    <property type="match status" value="1"/>
</dbReference>
<dbReference type="FunFam" id="1.20.1250.20:FF:000003">
    <property type="entry name" value="Solute carrier family 17 member 3"/>
    <property type="match status" value="1"/>
</dbReference>
<feature type="transmembrane region" description="Helical" evidence="9">
    <location>
        <begin position="122"/>
        <end position="142"/>
    </location>
</feature>
<evidence type="ECO:0000256" key="1">
    <source>
        <dbReference type="ARBA" id="ARBA00004141"/>
    </source>
</evidence>
<keyword evidence="12" id="KW-1185">Reference proteome</keyword>
<keyword evidence="3 9" id="KW-0812">Transmembrane</keyword>
<comment type="similarity">
    <text evidence="7">Belongs to the major facilitator superfamily. Sodium/anion cotransporter (TC 2.A.1.14) family.</text>
</comment>
<feature type="transmembrane region" description="Helical" evidence="9">
    <location>
        <begin position="460"/>
        <end position="482"/>
    </location>
</feature>
<feature type="transmembrane region" description="Helical" evidence="9">
    <location>
        <begin position="422"/>
        <end position="448"/>
    </location>
</feature>
<evidence type="ECO:0000256" key="5">
    <source>
        <dbReference type="ARBA" id="ARBA00022989"/>
    </source>
</evidence>
<dbReference type="SUPFAM" id="SSF103473">
    <property type="entry name" value="MFS general substrate transporter"/>
    <property type="match status" value="1"/>
</dbReference>
<dbReference type="GO" id="GO:0016020">
    <property type="term" value="C:membrane"/>
    <property type="evidence" value="ECO:0007669"/>
    <property type="project" value="UniProtKB-SubCell"/>
</dbReference>
<feature type="transmembrane region" description="Helical" evidence="9">
    <location>
        <begin position="53"/>
        <end position="76"/>
    </location>
</feature>
<comment type="subcellular location">
    <subcellularLocation>
        <location evidence="1">Membrane</location>
        <topology evidence="1">Multi-pass membrane protein</topology>
    </subcellularLocation>
</comment>
<evidence type="ECO:0000259" key="10">
    <source>
        <dbReference type="PROSITE" id="PS50850"/>
    </source>
</evidence>
<feature type="transmembrane region" description="Helical" evidence="9">
    <location>
        <begin position="180"/>
        <end position="199"/>
    </location>
</feature>
<feature type="region of interest" description="Disordered" evidence="8">
    <location>
        <begin position="253"/>
        <end position="274"/>
    </location>
</feature>
<dbReference type="AlphaFoldDB" id="A0A2V0PH18"/>
<evidence type="ECO:0000256" key="3">
    <source>
        <dbReference type="ARBA" id="ARBA00022692"/>
    </source>
</evidence>
<feature type="transmembrane region" description="Helical" evidence="9">
    <location>
        <begin position="290"/>
        <end position="313"/>
    </location>
</feature>
<reference evidence="11 12" key="1">
    <citation type="journal article" date="2018" name="Sci. Rep.">
        <title>Raphidocelis subcapitata (=Pseudokirchneriella subcapitata) provides an insight into genome evolution and environmental adaptations in the Sphaeropleales.</title>
        <authorList>
            <person name="Suzuki S."/>
            <person name="Yamaguchi H."/>
            <person name="Nakajima N."/>
            <person name="Kawachi M."/>
        </authorList>
    </citation>
    <scope>NUCLEOTIDE SEQUENCE [LARGE SCALE GENOMIC DNA]</scope>
    <source>
        <strain evidence="11 12">NIES-35</strain>
    </source>
</reference>
<evidence type="ECO:0000256" key="4">
    <source>
        <dbReference type="ARBA" id="ARBA00022847"/>
    </source>
</evidence>
<evidence type="ECO:0000313" key="12">
    <source>
        <dbReference type="Proteomes" id="UP000247498"/>
    </source>
</evidence>
<dbReference type="Gene3D" id="1.20.1250.20">
    <property type="entry name" value="MFS general substrate transporter like domains"/>
    <property type="match status" value="2"/>
</dbReference>
<feature type="transmembrane region" description="Helical" evidence="9">
    <location>
        <begin position="392"/>
        <end position="410"/>
    </location>
</feature>
<keyword evidence="4" id="KW-0769">Symport</keyword>
<dbReference type="OrthoDB" id="2985014at2759"/>
<dbReference type="EMBL" id="BDRX01000121">
    <property type="protein sequence ID" value="GBF98302.1"/>
    <property type="molecule type" value="Genomic_DNA"/>
</dbReference>
<proteinExistence type="inferred from homology"/>
<feature type="transmembrane region" description="Helical" evidence="9">
    <location>
        <begin position="22"/>
        <end position="41"/>
    </location>
</feature>
<dbReference type="GO" id="GO:0015293">
    <property type="term" value="F:symporter activity"/>
    <property type="evidence" value="ECO:0007669"/>
    <property type="project" value="UniProtKB-KW"/>
</dbReference>
<accession>A0A2V0PH18</accession>
<dbReference type="PANTHER" id="PTHR11662">
    <property type="entry name" value="SOLUTE CARRIER FAMILY 17"/>
    <property type="match status" value="1"/>
</dbReference>
<keyword evidence="6 9" id="KW-0472">Membrane</keyword>
<evidence type="ECO:0000313" key="11">
    <source>
        <dbReference type="EMBL" id="GBF98302.1"/>
    </source>
</evidence>
<sequence length="489" mass="49781">MAAAVPPPPYGHPRPPPPLPPFADAAAAAVATVIGAPPLSLGRGKSRVAPRYLIVAACFLATFVAYVERVGFSIAFTEMAKAAGAGEALKGEVLSAFYWGYGVSQIPGGWAAQIYGGRAMLALSFALWSVASLLTPAAAAFGTVGVCVARVCVGVAQGGLIPAVHTVLSQWIPPHERARAVSLTTSGMYMGSAAAMLLLPSVAAAFGPASLLRVVGLLGLAWLALWLAVGRDVPQREALIPLVSYAARGPASAAAPPPPPPRAPPPPPKPRAAAAAAAARTPWRGMLGSAAVWAIVLNNFAFHYAFYVIMNWLPTYFNSVLGRELSDLGPLRTAPYLAMFLTSNAGGWAGDWLILRRGVGVGAARKAVNTAGMLASAAALSVMPAARGALGGVALTTATLAALGFSRGGFSVNHMDVAPKYAGVLMGISNTAGTLSGVIGVAVTGRILDAAGGASVRAGWFTAHAVAAGICLKAAAVFAFFARGERLFD</sequence>
<keyword evidence="2" id="KW-0813">Transport</keyword>